<dbReference type="InterPro" id="IPR014732">
    <property type="entry name" value="OMPdecase"/>
</dbReference>
<feature type="binding site" evidence="5">
    <location>
        <begin position="170"/>
        <end position="180"/>
    </location>
    <ligand>
        <name>substrate</name>
    </ligand>
</feature>
<feature type="binding site" evidence="5 7">
    <location>
        <position position="117"/>
    </location>
    <ligand>
        <name>substrate</name>
    </ligand>
</feature>
<feature type="binding site" evidence="5 7">
    <location>
        <position position="34"/>
    </location>
    <ligand>
        <name>substrate</name>
    </ligand>
</feature>
<gene>
    <name evidence="5 10" type="primary">pyrF</name>
    <name evidence="9" type="ORF">BHR79_06790</name>
    <name evidence="10" type="ORF">EFE40_03455</name>
    <name evidence="11" type="ORF">SAMN04515625_1152</name>
</gene>
<dbReference type="Proteomes" id="UP000198669">
    <property type="component" value="Unassembled WGS sequence"/>
</dbReference>
<organism evidence="9 12">
    <name type="scientific">Methanohalophilus halophilus</name>
    <dbReference type="NCBI Taxonomy" id="2177"/>
    <lineage>
        <taxon>Archaea</taxon>
        <taxon>Methanobacteriati</taxon>
        <taxon>Methanobacteriota</taxon>
        <taxon>Stenosarchaea group</taxon>
        <taxon>Methanomicrobia</taxon>
        <taxon>Methanosarcinales</taxon>
        <taxon>Methanosarcinaceae</taxon>
        <taxon>Methanohalophilus</taxon>
    </lineage>
</organism>
<dbReference type="NCBIfam" id="TIGR01740">
    <property type="entry name" value="pyrF"/>
    <property type="match status" value="1"/>
</dbReference>
<protein>
    <recommendedName>
        <fullName evidence="5">Orotidine 5'-phosphate decarboxylase</fullName>
        <ecNumber evidence="5">4.1.1.23</ecNumber>
    </recommendedName>
    <alternativeName>
        <fullName evidence="5">OMP decarboxylase</fullName>
        <shortName evidence="5">OMPDCase</shortName>
        <shortName evidence="5">OMPdecase</shortName>
    </alternativeName>
</protein>
<evidence type="ECO:0000256" key="4">
    <source>
        <dbReference type="ARBA" id="ARBA00023239"/>
    </source>
</evidence>
<evidence type="ECO:0000313" key="10">
    <source>
        <dbReference type="EMBL" id="RNI09718.1"/>
    </source>
</evidence>
<keyword evidence="12" id="KW-1185">Reference proteome</keyword>
<dbReference type="AlphaFoldDB" id="A0A1L3Q2Z3"/>
<dbReference type="GeneID" id="30583459"/>
<dbReference type="KEGG" id="mhaz:BHR79_06790"/>
<dbReference type="EC" id="4.1.1.23" evidence="5"/>
<comment type="subunit">
    <text evidence="5">Homodimer.</text>
</comment>
<sequence length="215" mass="22677">MERNTGLIVAMDVTRMDSAVEIASEVAECVDAIKVGYPLVLSEGLSVISRLADYAPVIADFKVADIPNTDELICEQVFKAGASGVIVHGFTGEDSLKACIDVARRYDGDIYVVSEMSHPGGAKYFQPIADEIASMAYEFGATGIVAPATRPERVKHLRSIIGDGLSIISPGVGAQGGKASDVIEAGANWIIVGRSIYNSENPKETAMELVTGIGI</sequence>
<dbReference type="PANTHER" id="PTHR32119">
    <property type="entry name" value="OROTIDINE 5'-PHOSPHATE DECARBOXYLASE"/>
    <property type="match status" value="1"/>
</dbReference>
<feature type="active site" description="For OMPdecase activity" evidence="6">
    <location>
        <position position="60"/>
    </location>
</feature>
<keyword evidence="4 5" id="KW-0456">Lyase</keyword>
<comment type="similarity">
    <text evidence="5">Belongs to the OMP decarboxylase family. Type 1 subfamily.</text>
</comment>
<evidence type="ECO:0000256" key="3">
    <source>
        <dbReference type="ARBA" id="ARBA00022975"/>
    </source>
</evidence>
<dbReference type="UniPathway" id="UPA00070">
    <property type="reaction ID" value="UER00120"/>
</dbReference>
<dbReference type="NCBIfam" id="NF010386">
    <property type="entry name" value="PRK13813.1"/>
    <property type="match status" value="1"/>
</dbReference>
<evidence type="ECO:0000259" key="8">
    <source>
        <dbReference type="SMART" id="SM00934"/>
    </source>
</evidence>
<dbReference type="EMBL" id="CP017921">
    <property type="protein sequence ID" value="APH39220.1"/>
    <property type="molecule type" value="Genomic_DNA"/>
</dbReference>
<comment type="catalytic activity">
    <reaction evidence="5">
        <text>orotidine 5'-phosphate + H(+) = UMP + CO2</text>
        <dbReference type="Rhea" id="RHEA:11596"/>
        <dbReference type="ChEBI" id="CHEBI:15378"/>
        <dbReference type="ChEBI" id="CHEBI:16526"/>
        <dbReference type="ChEBI" id="CHEBI:57538"/>
        <dbReference type="ChEBI" id="CHEBI:57865"/>
        <dbReference type="EC" id="4.1.1.23"/>
    </reaction>
</comment>
<dbReference type="InterPro" id="IPR011060">
    <property type="entry name" value="RibuloseP-bd_barrel"/>
</dbReference>
<feature type="active site" description="Proton donor" evidence="5">
    <location>
        <position position="62"/>
    </location>
</feature>
<evidence type="ECO:0000313" key="11">
    <source>
        <dbReference type="EMBL" id="SDW54303.1"/>
    </source>
</evidence>
<evidence type="ECO:0000313" key="12">
    <source>
        <dbReference type="Proteomes" id="UP000186879"/>
    </source>
</evidence>
<keyword evidence="3 5" id="KW-0665">Pyrimidine biosynthesis</keyword>
<dbReference type="InterPro" id="IPR001754">
    <property type="entry name" value="OMPdeCOase_dom"/>
</dbReference>
<evidence type="ECO:0000256" key="6">
    <source>
        <dbReference type="PIRSR" id="PIRSR614732-1"/>
    </source>
</evidence>
<dbReference type="PANTHER" id="PTHR32119:SF2">
    <property type="entry name" value="OROTIDINE 5'-PHOSPHATE DECARBOXYLASE"/>
    <property type="match status" value="1"/>
</dbReference>
<evidence type="ECO:0000313" key="14">
    <source>
        <dbReference type="Proteomes" id="UP000267921"/>
    </source>
</evidence>
<dbReference type="GO" id="GO:0006207">
    <property type="term" value="P:'de novo' pyrimidine nucleobase biosynthetic process"/>
    <property type="evidence" value="ECO:0007669"/>
    <property type="project" value="InterPro"/>
</dbReference>
<dbReference type="OrthoDB" id="94124at2157"/>
<dbReference type="HAMAP" id="MF_01200_A">
    <property type="entry name" value="OMPdecase_type1_A"/>
    <property type="match status" value="1"/>
</dbReference>
<comment type="function">
    <text evidence="5">Catalyzes the decarboxylation of orotidine 5'-monophosphate (OMP) to uridine 5'-monophosphate (UMP).</text>
</comment>
<reference evidence="11 13" key="2">
    <citation type="submission" date="2016-10" db="EMBL/GenBank/DDBJ databases">
        <authorList>
            <person name="de Groot N.N."/>
        </authorList>
    </citation>
    <scope>NUCLEOTIDE SEQUENCE [LARGE SCALE GENOMIC DNA]</scope>
    <source>
        <strain evidence="11 13">Z-7982</strain>
    </source>
</reference>
<keyword evidence="2 5" id="KW-0210">Decarboxylase</keyword>
<dbReference type="SUPFAM" id="SSF51366">
    <property type="entry name" value="Ribulose-phoshate binding barrel"/>
    <property type="match status" value="1"/>
</dbReference>
<dbReference type="STRING" id="2177.BHR79_06790"/>
<evidence type="ECO:0000256" key="2">
    <source>
        <dbReference type="ARBA" id="ARBA00022793"/>
    </source>
</evidence>
<dbReference type="GO" id="GO:0005829">
    <property type="term" value="C:cytosol"/>
    <property type="evidence" value="ECO:0007669"/>
    <property type="project" value="TreeGrafter"/>
</dbReference>
<dbReference type="GO" id="GO:0004590">
    <property type="term" value="F:orotidine-5'-phosphate decarboxylase activity"/>
    <property type="evidence" value="ECO:0007669"/>
    <property type="project" value="UniProtKB-UniRule"/>
</dbReference>
<accession>A0A1L3Q2Z3</accession>
<dbReference type="RefSeq" id="WP_072561657.1">
    <property type="nucleotide sequence ID" value="NZ_CP017921.1"/>
</dbReference>
<feature type="active site" description="For OMPdecase activity" evidence="6">
    <location>
        <position position="65"/>
    </location>
</feature>
<reference evidence="9 12" key="1">
    <citation type="submission" date="2016-10" db="EMBL/GenBank/DDBJ databases">
        <title>Methanohalophilus halophilus.</title>
        <authorList>
            <person name="L'haridon S."/>
        </authorList>
    </citation>
    <scope>NUCLEOTIDE SEQUENCE [LARGE SCALE GENOMIC DNA]</scope>
    <source>
        <strain evidence="9 12">Z-7982</strain>
    </source>
</reference>
<comment type="pathway">
    <text evidence="1 5">Pyrimidine metabolism; UMP biosynthesis via de novo pathway; UMP from orotate: step 2/2.</text>
</comment>
<dbReference type="Pfam" id="PF00215">
    <property type="entry name" value="OMPdecase"/>
    <property type="match status" value="1"/>
</dbReference>
<dbReference type="Proteomes" id="UP000267921">
    <property type="component" value="Unassembled WGS sequence"/>
</dbReference>
<dbReference type="EMBL" id="FNMU01000003">
    <property type="protein sequence ID" value="SDW54303.1"/>
    <property type="molecule type" value="Genomic_DNA"/>
</dbReference>
<feature type="active site" description="For OMPdecase activity" evidence="6">
    <location>
        <position position="62"/>
    </location>
</feature>
<feature type="binding site" evidence="5 7">
    <location>
        <position position="193"/>
    </location>
    <ligand>
        <name>substrate</name>
    </ligand>
</feature>
<dbReference type="InterPro" id="IPR013785">
    <property type="entry name" value="Aldolase_TIM"/>
</dbReference>
<feature type="binding site" evidence="5">
    <location>
        <begin position="60"/>
        <end position="69"/>
    </location>
    <ligand>
        <name>substrate</name>
    </ligand>
</feature>
<dbReference type="Proteomes" id="UP000186879">
    <property type="component" value="Chromosome"/>
</dbReference>
<dbReference type="SMART" id="SM00934">
    <property type="entry name" value="OMPdecase"/>
    <property type="match status" value="1"/>
</dbReference>
<reference evidence="10 14" key="3">
    <citation type="submission" date="2018-10" db="EMBL/GenBank/DDBJ databases">
        <title>Cultivation of a novel Methanohalophilus strain from Kebrit Deep of the Red Sea and a genomic comparison of members of the genus Methanohalophilus.</title>
        <authorList>
            <person name="Guan Y."/>
            <person name="Ngugi D.K."/>
            <person name="Stingl U."/>
        </authorList>
    </citation>
    <scope>NUCLEOTIDE SEQUENCE [LARGE SCALE GENOMIC DNA]</scope>
    <source>
        <strain evidence="10 14">DSM 3094</strain>
    </source>
</reference>
<evidence type="ECO:0000256" key="1">
    <source>
        <dbReference type="ARBA" id="ARBA00004861"/>
    </source>
</evidence>
<dbReference type="InterPro" id="IPR047595">
    <property type="entry name" value="OMPdecase_arc"/>
</dbReference>
<evidence type="ECO:0000256" key="7">
    <source>
        <dbReference type="PIRSR" id="PIRSR614732-2"/>
    </source>
</evidence>
<feature type="binding site" evidence="5 7">
    <location>
        <position position="12"/>
    </location>
    <ligand>
        <name>substrate</name>
    </ligand>
</feature>
<proteinExistence type="inferred from homology"/>
<evidence type="ECO:0000256" key="5">
    <source>
        <dbReference type="HAMAP-Rule" id="MF_01200"/>
    </source>
</evidence>
<dbReference type="EMBL" id="RJJG01000003">
    <property type="protein sequence ID" value="RNI09718.1"/>
    <property type="molecule type" value="Genomic_DNA"/>
</dbReference>
<dbReference type="CDD" id="cd04725">
    <property type="entry name" value="OMP_decarboxylase_like"/>
    <property type="match status" value="1"/>
</dbReference>
<dbReference type="GO" id="GO:0044205">
    <property type="term" value="P:'de novo' UMP biosynthetic process"/>
    <property type="evidence" value="ECO:0007669"/>
    <property type="project" value="UniProtKB-UniRule"/>
</dbReference>
<feature type="domain" description="Orotidine 5'-phosphate decarboxylase" evidence="8">
    <location>
        <begin position="6"/>
        <end position="209"/>
    </location>
</feature>
<evidence type="ECO:0000313" key="13">
    <source>
        <dbReference type="Proteomes" id="UP000198669"/>
    </source>
</evidence>
<evidence type="ECO:0000313" key="9">
    <source>
        <dbReference type="EMBL" id="APH39220.1"/>
    </source>
</evidence>
<name>A0A1L3Q2Z3_9EURY</name>
<feature type="binding site" evidence="5 7">
    <location>
        <position position="194"/>
    </location>
    <ligand>
        <name>substrate</name>
    </ligand>
</feature>
<dbReference type="Gene3D" id="3.20.20.70">
    <property type="entry name" value="Aldolase class I"/>
    <property type="match status" value="1"/>
</dbReference>